<reference evidence="1 2" key="1">
    <citation type="journal article" date="2024" name="Nat. Commun.">
        <title>Phylogenomics reveals the evolutionary origins of lichenization in chlorophyte algae.</title>
        <authorList>
            <person name="Puginier C."/>
            <person name="Libourel C."/>
            <person name="Otte J."/>
            <person name="Skaloud P."/>
            <person name="Haon M."/>
            <person name="Grisel S."/>
            <person name="Petersen M."/>
            <person name="Berrin J.G."/>
            <person name="Delaux P.M."/>
            <person name="Dal Grande F."/>
            <person name="Keller J."/>
        </authorList>
    </citation>
    <scope>NUCLEOTIDE SEQUENCE [LARGE SCALE GENOMIC DNA]</scope>
    <source>
        <strain evidence="1 2">SAG 2043</strain>
    </source>
</reference>
<keyword evidence="2" id="KW-1185">Reference proteome</keyword>
<gene>
    <name evidence="1" type="ORF">WJX72_009038</name>
</gene>
<dbReference type="EMBL" id="JALJOR010000023">
    <property type="protein sequence ID" value="KAK9803174.1"/>
    <property type="molecule type" value="Genomic_DNA"/>
</dbReference>
<organism evidence="1 2">
    <name type="scientific">[Myrmecia] bisecta</name>
    <dbReference type="NCBI Taxonomy" id="41462"/>
    <lineage>
        <taxon>Eukaryota</taxon>
        <taxon>Viridiplantae</taxon>
        <taxon>Chlorophyta</taxon>
        <taxon>core chlorophytes</taxon>
        <taxon>Trebouxiophyceae</taxon>
        <taxon>Trebouxiales</taxon>
        <taxon>Trebouxiaceae</taxon>
        <taxon>Myrmecia</taxon>
    </lineage>
</organism>
<evidence type="ECO:0000313" key="1">
    <source>
        <dbReference type="EMBL" id="KAK9803174.1"/>
    </source>
</evidence>
<dbReference type="Proteomes" id="UP001489004">
    <property type="component" value="Unassembled WGS sequence"/>
</dbReference>
<name>A0AAW1P4Q8_9CHLO</name>
<protein>
    <submittedName>
        <fullName evidence="1">Uncharacterized protein</fullName>
    </submittedName>
</protein>
<sequence>MLPRPKAPRKKPGLSRLIWLFVLVSASFGLVAVAKFALQDHSTSGLKTLVVYVFRNTDPEAVSNLNYFLQNGVAAHDGAQYIIAIESEIESDSLQLPALPTNAQFARPGLVCFETGIVGWVLYDSGLVDVAKFTYVVWLNSSVRGPFLPVYLDPALRWHQLLTSRLVGGVKLVGATISCAGLKVNPAHGLLQLPHVQDSLVATDRVGLRLLREAHVFDCHTKWLDNLRFAEYGASEAVLQAGYNLDSLMLRYAGVDWQDRSKWGCGAMLNPQQDGLYDGIALNPLEVMFVRVQQPLVVGEWVSAKQATKYHEWTRADRSPEATDITSNEWGALYAKQIKQMRERGSACFDSDFYINAAPVEFAGYTPQQAYDHFIANGFKEGRPFQFTC</sequence>
<accession>A0AAW1P4Q8</accession>
<dbReference type="AlphaFoldDB" id="A0AAW1P4Q8"/>
<comment type="caution">
    <text evidence="1">The sequence shown here is derived from an EMBL/GenBank/DDBJ whole genome shotgun (WGS) entry which is preliminary data.</text>
</comment>
<evidence type="ECO:0000313" key="2">
    <source>
        <dbReference type="Proteomes" id="UP001489004"/>
    </source>
</evidence>
<proteinExistence type="predicted"/>